<protein>
    <submittedName>
        <fullName evidence="6">Sterol 24-C-methyltransferase</fullName>
    </submittedName>
</protein>
<dbReference type="InterPro" id="IPR013216">
    <property type="entry name" value="Methyltransf_11"/>
</dbReference>
<keyword evidence="2 4" id="KW-0808">Transferase</keyword>
<dbReference type="GO" id="GO:0006696">
    <property type="term" value="P:ergosterol biosynthetic process"/>
    <property type="evidence" value="ECO:0007669"/>
    <property type="project" value="TreeGrafter"/>
</dbReference>
<keyword evidence="3 4" id="KW-0949">S-adenosyl-L-methionine</keyword>
<dbReference type="CDD" id="cd02440">
    <property type="entry name" value="AdoMet_MTases"/>
    <property type="match status" value="1"/>
</dbReference>
<dbReference type="GO" id="GO:0005783">
    <property type="term" value="C:endoplasmic reticulum"/>
    <property type="evidence" value="ECO:0007669"/>
    <property type="project" value="TreeGrafter"/>
</dbReference>
<evidence type="ECO:0000256" key="4">
    <source>
        <dbReference type="PROSITE-ProRule" id="PRU01022"/>
    </source>
</evidence>
<accession>A0A6A5XEF3</accession>
<keyword evidence="7" id="KW-1185">Reference proteome</keyword>
<dbReference type="OrthoDB" id="540004at2759"/>
<dbReference type="PROSITE" id="PS51685">
    <property type="entry name" value="SAM_MT_ERG6_SMT"/>
    <property type="match status" value="1"/>
</dbReference>
<evidence type="ECO:0000313" key="6">
    <source>
        <dbReference type="EMBL" id="KAF2011206.1"/>
    </source>
</evidence>
<evidence type="ECO:0000256" key="2">
    <source>
        <dbReference type="ARBA" id="ARBA00022679"/>
    </source>
</evidence>
<dbReference type="InterPro" id="IPR029063">
    <property type="entry name" value="SAM-dependent_MTases_sf"/>
</dbReference>
<sequence length="351" mass="40180">MSLNMPQKEEVKSKTAGEDYRKVWGDYDLSTDKPGERDETGVNRKDVANTYYDLVTDNYVGGWNERFHYCTFEPGESWDVAMARHEHYMAMLCEMKPGMKVLDAGCGIGAPAREICMFTKAHVTGITLSPYHYAWATDAAKQKGLWGQGDGQCEFVQGDFQKMPFADESFDRVYAMEATCYSRPLSAVYREIFRVLKPGGIFGTYEWSLTEKYDDSDPKHREIRNSIERGGGVVYLNNPKEIEDALKEAGLEILHHEDLALKSRVPWWYPMAGQTEYATAWEDWIKTFRMKSGMVSFGYFVHWLFCKTGIWPDARREALNTCVQCAWGNKDGGITGTFSPFMMFVVKRPEV</sequence>
<proteinExistence type="inferred from homology"/>
<dbReference type="InterPro" id="IPR030384">
    <property type="entry name" value="MeTrfase_SMT"/>
</dbReference>
<evidence type="ECO:0000313" key="7">
    <source>
        <dbReference type="Proteomes" id="UP000799778"/>
    </source>
</evidence>
<dbReference type="EMBL" id="ML978074">
    <property type="protein sequence ID" value="KAF2011206.1"/>
    <property type="molecule type" value="Genomic_DNA"/>
</dbReference>
<dbReference type="GeneID" id="54290795"/>
<dbReference type="Gene3D" id="3.40.50.150">
    <property type="entry name" value="Vaccinia Virus protein VP39"/>
    <property type="match status" value="1"/>
</dbReference>
<name>A0A6A5XEF3_9PLEO</name>
<dbReference type="SUPFAM" id="SSF53335">
    <property type="entry name" value="S-adenosyl-L-methionine-dependent methyltransferases"/>
    <property type="match status" value="1"/>
</dbReference>
<dbReference type="AlphaFoldDB" id="A0A6A5XEF3"/>
<keyword evidence="1 4" id="KW-0489">Methyltransferase</keyword>
<organism evidence="6 7">
    <name type="scientific">Aaosphaeria arxii CBS 175.79</name>
    <dbReference type="NCBI Taxonomy" id="1450172"/>
    <lineage>
        <taxon>Eukaryota</taxon>
        <taxon>Fungi</taxon>
        <taxon>Dikarya</taxon>
        <taxon>Ascomycota</taxon>
        <taxon>Pezizomycotina</taxon>
        <taxon>Dothideomycetes</taxon>
        <taxon>Pleosporomycetidae</taxon>
        <taxon>Pleosporales</taxon>
        <taxon>Pleosporales incertae sedis</taxon>
        <taxon>Aaosphaeria</taxon>
    </lineage>
</organism>
<dbReference type="InterPro" id="IPR050447">
    <property type="entry name" value="Erg6_SMT_methyltransf"/>
</dbReference>
<dbReference type="GO" id="GO:0003838">
    <property type="term" value="F:sterol 24-C-methyltransferase activity"/>
    <property type="evidence" value="ECO:0007669"/>
    <property type="project" value="TreeGrafter"/>
</dbReference>
<evidence type="ECO:0000256" key="3">
    <source>
        <dbReference type="ARBA" id="ARBA00022691"/>
    </source>
</evidence>
<dbReference type="PANTHER" id="PTHR44068">
    <property type="entry name" value="ZGC:194242"/>
    <property type="match status" value="1"/>
</dbReference>
<feature type="domain" description="SAM-dependent methyltransferase Erg6/SMT-type" evidence="5">
    <location>
        <begin position="51"/>
        <end position="351"/>
    </location>
</feature>
<gene>
    <name evidence="6" type="ORF">BU24DRAFT_485817</name>
</gene>
<dbReference type="Pfam" id="PF08241">
    <property type="entry name" value="Methyltransf_11"/>
    <property type="match status" value="1"/>
</dbReference>
<dbReference type="RefSeq" id="XP_033379545.1">
    <property type="nucleotide sequence ID" value="XM_033533398.1"/>
</dbReference>
<dbReference type="PANTHER" id="PTHR44068:SF4">
    <property type="entry name" value="S-ADENOSYL-METHIONINE-STEROL-C-METHYLTRANSFERAS (AFU_ORTHOLOGUE AFUA_4G09190)"/>
    <property type="match status" value="1"/>
</dbReference>
<evidence type="ECO:0000259" key="5">
    <source>
        <dbReference type="PROSITE" id="PS51685"/>
    </source>
</evidence>
<comment type="similarity">
    <text evidence="4">Belongs to the class I-like SAM-binding methyltransferase superfamily. Erg6/SMT family.</text>
</comment>
<evidence type="ECO:0000256" key="1">
    <source>
        <dbReference type="ARBA" id="ARBA00022603"/>
    </source>
</evidence>
<reference evidence="6" key="1">
    <citation type="journal article" date="2020" name="Stud. Mycol.">
        <title>101 Dothideomycetes genomes: a test case for predicting lifestyles and emergence of pathogens.</title>
        <authorList>
            <person name="Haridas S."/>
            <person name="Albert R."/>
            <person name="Binder M."/>
            <person name="Bloem J."/>
            <person name="Labutti K."/>
            <person name="Salamov A."/>
            <person name="Andreopoulos B."/>
            <person name="Baker S."/>
            <person name="Barry K."/>
            <person name="Bills G."/>
            <person name="Bluhm B."/>
            <person name="Cannon C."/>
            <person name="Castanera R."/>
            <person name="Culley D."/>
            <person name="Daum C."/>
            <person name="Ezra D."/>
            <person name="Gonzalez J."/>
            <person name="Henrissat B."/>
            <person name="Kuo A."/>
            <person name="Liang C."/>
            <person name="Lipzen A."/>
            <person name="Lutzoni F."/>
            <person name="Magnuson J."/>
            <person name="Mondo S."/>
            <person name="Nolan M."/>
            <person name="Ohm R."/>
            <person name="Pangilinan J."/>
            <person name="Park H.-J."/>
            <person name="Ramirez L."/>
            <person name="Alfaro M."/>
            <person name="Sun H."/>
            <person name="Tritt A."/>
            <person name="Yoshinaga Y."/>
            <person name="Zwiers L.-H."/>
            <person name="Turgeon B."/>
            <person name="Goodwin S."/>
            <person name="Spatafora J."/>
            <person name="Crous P."/>
            <person name="Grigoriev I."/>
        </authorList>
    </citation>
    <scope>NUCLEOTIDE SEQUENCE</scope>
    <source>
        <strain evidence="6">CBS 175.79</strain>
    </source>
</reference>
<dbReference type="GO" id="GO:0032259">
    <property type="term" value="P:methylation"/>
    <property type="evidence" value="ECO:0007669"/>
    <property type="project" value="UniProtKB-KW"/>
</dbReference>
<dbReference type="Proteomes" id="UP000799778">
    <property type="component" value="Unassembled WGS sequence"/>
</dbReference>